<dbReference type="Proteomes" id="UP001185779">
    <property type="component" value="Unassembled WGS sequence"/>
</dbReference>
<sequence length="212" mass="22621">MTTHSAQPSGDPATPTVAQLAEHPAVRTAYTVLADLNPRVFDSIEFSLACDEIAAVNQIPVPCGHFAAAIRYLATAADGELAVARTDDAATTTTGEDDDEAFVYTPSARAELRMLIAQHQRRALAGARDLDVEQRAVHTAVARHLNYCDPRNYGGADGLPDVEVRDLIAASINHQIRATTHPAIRGHLYGARLLLTGAVAPTLVLDPQEAVQ</sequence>
<protein>
    <recommendedName>
        <fullName evidence="3">DUF222 domain-containing protein</fullName>
    </recommendedName>
</protein>
<organism evidence="1 2">
    <name type="scientific">Gordonia amicalis</name>
    <dbReference type="NCBI Taxonomy" id="89053"/>
    <lineage>
        <taxon>Bacteria</taxon>
        <taxon>Bacillati</taxon>
        <taxon>Actinomycetota</taxon>
        <taxon>Actinomycetes</taxon>
        <taxon>Mycobacteriales</taxon>
        <taxon>Gordoniaceae</taxon>
        <taxon>Gordonia</taxon>
    </lineage>
</organism>
<dbReference type="RefSeq" id="WP_317505727.1">
    <property type="nucleotide sequence ID" value="NZ_JAWLKI010000041.1"/>
</dbReference>
<keyword evidence="2" id="KW-1185">Reference proteome</keyword>
<evidence type="ECO:0008006" key="3">
    <source>
        <dbReference type="Google" id="ProtNLM"/>
    </source>
</evidence>
<name>A0ABU4DLD0_9ACTN</name>
<dbReference type="EMBL" id="JAWLKI010000041">
    <property type="protein sequence ID" value="MDV6310037.1"/>
    <property type="molecule type" value="Genomic_DNA"/>
</dbReference>
<comment type="caution">
    <text evidence="1">The sequence shown here is derived from an EMBL/GenBank/DDBJ whole genome shotgun (WGS) entry which is preliminary data.</text>
</comment>
<proteinExistence type="predicted"/>
<accession>A0ABU4DLD0</accession>
<evidence type="ECO:0000313" key="1">
    <source>
        <dbReference type="EMBL" id="MDV6310037.1"/>
    </source>
</evidence>
<evidence type="ECO:0000313" key="2">
    <source>
        <dbReference type="Proteomes" id="UP001185779"/>
    </source>
</evidence>
<gene>
    <name evidence="1" type="ORF">R3P94_22495</name>
</gene>
<reference evidence="1 2" key="1">
    <citation type="submission" date="2023-10" db="EMBL/GenBank/DDBJ databases">
        <title>Development of a sustainable strategy for remediation of hydrocarbon-contaminated territories based on the waste exchange concept.</title>
        <authorList>
            <person name="Krivoruchko A."/>
        </authorList>
    </citation>
    <scope>NUCLEOTIDE SEQUENCE [LARGE SCALE GENOMIC DNA]</scope>
    <source>
        <strain evidence="1 2">IEGM 1266</strain>
    </source>
</reference>